<reference evidence="2 3" key="1">
    <citation type="journal article" date="2015" name="Sci. Rep.">
        <title>The power of single molecule real-time sequencing technology in the de novo assembly of a eukaryotic genome.</title>
        <authorList>
            <person name="Sakai H."/>
            <person name="Naito K."/>
            <person name="Ogiso-Tanaka E."/>
            <person name="Takahashi Y."/>
            <person name="Iseki K."/>
            <person name="Muto C."/>
            <person name="Satou K."/>
            <person name="Teruya K."/>
            <person name="Shiroma A."/>
            <person name="Shimoji M."/>
            <person name="Hirano T."/>
            <person name="Itoh T."/>
            <person name="Kaga A."/>
            <person name="Tomooka N."/>
        </authorList>
    </citation>
    <scope>NUCLEOTIDE SEQUENCE [LARGE SCALE GENOMIC DNA]</scope>
    <source>
        <strain evidence="3">cv. Shumari</strain>
    </source>
</reference>
<evidence type="ECO:0000313" key="2">
    <source>
        <dbReference type="EMBL" id="BAU01142.1"/>
    </source>
</evidence>
<sequence length="173" mass="19443">MVFGVGVRPNSVEFNMVLGFSVRPSSVESNKVLGYSVRQIVFDQIVFGQIVIAQIVFGQIVLGQIVFGSKFTLLLFWVELIVHNVLSARAMIPFRSMNQSVKSARPMISLRLNQITPSEIKIQITPKDQDIVVFFRLTKQPLESPRLPSAGPSLKLIMLLALELDHQRRQAKP</sequence>
<keyword evidence="3" id="KW-1185">Reference proteome</keyword>
<dbReference type="Proteomes" id="UP000291084">
    <property type="component" value="Chromosome 11"/>
</dbReference>
<proteinExistence type="predicted"/>
<dbReference type="EMBL" id="AP015044">
    <property type="protein sequence ID" value="BAU01142.1"/>
    <property type="molecule type" value="Genomic_DNA"/>
</dbReference>
<keyword evidence="1" id="KW-1133">Transmembrane helix</keyword>
<name>A0A0S3T822_PHAAN</name>
<dbReference type="AlphaFoldDB" id="A0A0S3T822"/>
<keyword evidence="1" id="KW-0472">Membrane</keyword>
<gene>
    <name evidence="2" type="primary">Vigan.11G030800</name>
    <name evidence="2" type="ORF">VIGAN_11030800</name>
</gene>
<accession>A0A0S3T822</accession>
<evidence type="ECO:0000256" key="1">
    <source>
        <dbReference type="SAM" id="Phobius"/>
    </source>
</evidence>
<organism evidence="2 3">
    <name type="scientific">Vigna angularis var. angularis</name>
    <dbReference type="NCBI Taxonomy" id="157739"/>
    <lineage>
        <taxon>Eukaryota</taxon>
        <taxon>Viridiplantae</taxon>
        <taxon>Streptophyta</taxon>
        <taxon>Embryophyta</taxon>
        <taxon>Tracheophyta</taxon>
        <taxon>Spermatophyta</taxon>
        <taxon>Magnoliopsida</taxon>
        <taxon>eudicotyledons</taxon>
        <taxon>Gunneridae</taxon>
        <taxon>Pentapetalae</taxon>
        <taxon>rosids</taxon>
        <taxon>fabids</taxon>
        <taxon>Fabales</taxon>
        <taxon>Fabaceae</taxon>
        <taxon>Papilionoideae</taxon>
        <taxon>50 kb inversion clade</taxon>
        <taxon>NPAAA clade</taxon>
        <taxon>indigoferoid/millettioid clade</taxon>
        <taxon>Phaseoleae</taxon>
        <taxon>Vigna</taxon>
    </lineage>
</organism>
<keyword evidence="1" id="KW-0812">Transmembrane</keyword>
<protein>
    <submittedName>
        <fullName evidence="2">Uncharacterized protein</fullName>
    </submittedName>
</protein>
<evidence type="ECO:0000313" key="3">
    <source>
        <dbReference type="Proteomes" id="UP000291084"/>
    </source>
</evidence>
<feature type="transmembrane region" description="Helical" evidence="1">
    <location>
        <begin position="45"/>
        <end position="67"/>
    </location>
</feature>